<sequence>MQQPVKTLACLILATSLFGCASTSSDESKQAASTNIQLDLYDTLKVKLDDATSRHSDEELKWYATQAYSAMTEALKEARHAYSEFEHEPRKINDSDLFSSQNYGQEMTASLDEFELAYRSAIATKQRVLSVMSVSFENNTYLEKANAQSLFPTEFKRVEQQFKRTVDYVANNESIDNERLIALETKQHQLEAKSVTKHYLGDAKQQFSQQKKQRYSVDAPLVMARSEATLSKAEAFIQSSPRNHKEIQVRADTVSFALQRTDKVVQQVRELKSLPEKQYERYILNLEARLHAIAVASATGDHRNKTLIEHAKYIESSMLDTQKSDDEKWQSLTLELEQIKQDAEATADQANQLMAEKRALQSKISSLETQKLAQLDTVVTQPELEKAQREDVAPETPAAVSPAVNAAPDTDVLDPEAPEVISESNSVSS</sequence>
<evidence type="ECO:0000256" key="2">
    <source>
        <dbReference type="SAM" id="MobiDB-lite"/>
    </source>
</evidence>
<name>A0A9X3CP29_9VIBR</name>
<feature type="coiled-coil region" evidence="1">
    <location>
        <begin position="336"/>
        <end position="370"/>
    </location>
</feature>
<organism evidence="4 5">
    <name type="scientific">Vibrio qingdaonensis</name>
    <dbReference type="NCBI Taxonomy" id="2829491"/>
    <lineage>
        <taxon>Bacteria</taxon>
        <taxon>Pseudomonadati</taxon>
        <taxon>Pseudomonadota</taxon>
        <taxon>Gammaproteobacteria</taxon>
        <taxon>Vibrionales</taxon>
        <taxon>Vibrionaceae</taxon>
        <taxon>Vibrio</taxon>
    </lineage>
</organism>
<dbReference type="AlphaFoldDB" id="A0A9X3CP29"/>
<evidence type="ECO:0000313" key="4">
    <source>
        <dbReference type="EMBL" id="MCW8346908.1"/>
    </source>
</evidence>
<feature type="region of interest" description="Disordered" evidence="2">
    <location>
        <begin position="383"/>
        <end position="429"/>
    </location>
</feature>
<accession>A0A9X3CP29</accession>
<gene>
    <name evidence="4" type="ORF">MD535_12955</name>
</gene>
<keyword evidence="1" id="KW-0175">Coiled coil</keyword>
<evidence type="ECO:0000256" key="1">
    <source>
        <dbReference type="SAM" id="Coils"/>
    </source>
</evidence>
<feature type="chain" id="PRO_5040931207" description="ATPase" evidence="3">
    <location>
        <begin position="22"/>
        <end position="429"/>
    </location>
</feature>
<dbReference type="PROSITE" id="PS51257">
    <property type="entry name" value="PROKAR_LIPOPROTEIN"/>
    <property type="match status" value="1"/>
</dbReference>
<reference evidence="4" key="1">
    <citation type="submission" date="2022-02" db="EMBL/GenBank/DDBJ databases">
        <title>Vibrio sp. nov, a new bacterium isolated from seawater.</title>
        <authorList>
            <person name="Yuan Y."/>
        </authorList>
    </citation>
    <scope>NUCLEOTIDE SEQUENCE</scope>
    <source>
        <strain evidence="4">ZSDZ65</strain>
    </source>
</reference>
<evidence type="ECO:0008006" key="6">
    <source>
        <dbReference type="Google" id="ProtNLM"/>
    </source>
</evidence>
<protein>
    <recommendedName>
        <fullName evidence="6">ATPase</fullName>
    </recommendedName>
</protein>
<feature type="signal peptide" evidence="3">
    <location>
        <begin position="1"/>
        <end position="21"/>
    </location>
</feature>
<feature type="compositionally biased region" description="Low complexity" evidence="2">
    <location>
        <begin position="397"/>
        <end position="408"/>
    </location>
</feature>
<keyword evidence="5" id="KW-1185">Reference proteome</keyword>
<dbReference type="EMBL" id="JAKRRY010000016">
    <property type="protein sequence ID" value="MCW8346908.1"/>
    <property type="molecule type" value="Genomic_DNA"/>
</dbReference>
<feature type="compositionally biased region" description="Basic and acidic residues" evidence="2">
    <location>
        <begin position="383"/>
        <end position="392"/>
    </location>
</feature>
<keyword evidence="3" id="KW-0732">Signal</keyword>
<evidence type="ECO:0000256" key="3">
    <source>
        <dbReference type="SAM" id="SignalP"/>
    </source>
</evidence>
<dbReference type="RefSeq" id="WP_265675448.1">
    <property type="nucleotide sequence ID" value="NZ_JAKRRY010000016.1"/>
</dbReference>
<evidence type="ECO:0000313" key="5">
    <source>
        <dbReference type="Proteomes" id="UP001155587"/>
    </source>
</evidence>
<comment type="caution">
    <text evidence="4">The sequence shown here is derived from an EMBL/GenBank/DDBJ whole genome shotgun (WGS) entry which is preliminary data.</text>
</comment>
<dbReference type="Proteomes" id="UP001155587">
    <property type="component" value="Unassembled WGS sequence"/>
</dbReference>
<proteinExistence type="predicted"/>